<evidence type="ECO:0000256" key="8">
    <source>
        <dbReference type="ARBA" id="ARBA00023136"/>
    </source>
</evidence>
<reference evidence="11 12" key="1">
    <citation type="submission" date="2022-06" db="EMBL/GenBank/DDBJ databases">
        <title>Isolation of gut microbiota from human fecal samples.</title>
        <authorList>
            <person name="Pamer E.G."/>
            <person name="Barat B."/>
            <person name="Waligurski E."/>
            <person name="Medina S."/>
            <person name="Paddock L."/>
            <person name="Mostad J."/>
        </authorList>
    </citation>
    <scope>NUCLEOTIDE SEQUENCE [LARGE SCALE GENOMIC DNA]</scope>
    <source>
        <strain evidence="11 12">DFI.7.95</strain>
    </source>
</reference>
<dbReference type="InterPro" id="IPR048279">
    <property type="entry name" value="MdtK-like"/>
</dbReference>
<keyword evidence="9" id="KW-0046">Antibiotic resistance</keyword>
<feature type="transmembrane region" description="Helical" evidence="10">
    <location>
        <begin position="415"/>
        <end position="435"/>
    </location>
</feature>
<evidence type="ECO:0000256" key="6">
    <source>
        <dbReference type="ARBA" id="ARBA00022692"/>
    </source>
</evidence>
<comment type="similarity">
    <text evidence="2">Belongs to the multi antimicrobial extrusion (MATE) (TC 2.A.66.1) family. MepA subfamily.</text>
</comment>
<feature type="transmembrane region" description="Helical" evidence="10">
    <location>
        <begin position="189"/>
        <end position="215"/>
    </location>
</feature>
<feature type="transmembrane region" description="Helical" evidence="10">
    <location>
        <begin position="271"/>
        <end position="300"/>
    </location>
</feature>
<name>A0ABT1S7G4_9FIRM</name>
<evidence type="ECO:0000256" key="3">
    <source>
        <dbReference type="ARBA" id="ARBA00022106"/>
    </source>
</evidence>
<protein>
    <recommendedName>
        <fullName evidence="3">Multidrug export protein MepA</fullName>
    </recommendedName>
</protein>
<gene>
    <name evidence="11" type="ORF">NE686_02595</name>
</gene>
<dbReference type="EMBL" id="JANGAC010000002">
    <property type="protein sequence ID" value="MCQ4921962.1"/>
    <property type="molecule type" value="Genomic_DNA"/>
</dbReference>
<evidence type="ECO:0000256" key="1">
    <source>
        <dbReference type="ARBA" id="ARBA00004651"/>
    </source>
</evidence>
<evidence type="ECO:0000256" key="10">
    <source>
        <dbReference type="SAM" id="Phobius"/>
    </source>
</evidence>
<feature type="transmembrane region" description="Helical" evidence="10">
    <location>
        <begin position="236"/>
        <end position="259"/>
    </location>
</feature>
<feature type="transmembrane region" description="Helical" evidence="10">
    <location>
        <begin position="357"/>
        <end position="380"/>
    </location>
</feature>
<dbReference type="RefSeq" id="WP_256310313.1">
    <property type="nucleotide sequence ID" value="NZ_JANGAC010000002.1"/>
</dbReference>
<dbReference type="PANTHER" id="PTHR43823:SF3">
    <property type="entry name" value="MULTIDRUG EXPORT PROTEIN MEPA"/>
    <property type="match status" value="1"/>
</dbReference>
<evidence type="ECO:0000256" key="4">
    <source>
        <dbReference type="ARBA" id="ARBA00022448"/>
    </source>
</evidence>
<keyword evidence="4" id="KW-0813">Transport</keyword>
<feature type="transmembrane region" description="Helical" evidence="10">
    <location>
        <begin position="12"/>
        <end position="33"/>
    </location>
</feature>
<sequence length="443" mass="48836">MKNSIDKEFNFYSLFKFALPTIVMIVFMSLYTIVDGLFVSRFVGTTALSAVNIVYPIYNVIIAIGLMFATGGSAVIAKKMGEGESQAARENFSLIVLVGVMIGLIILVLGIAFIKPLVVLLGANEVVLQLCLDYGRIFLFFTPLAILQMLFQCFFVTAGKPELGLIMTIAGGCTNIVLDYIFIVPMQMGIVGAAIATGIGITIPAVFGVLYFTFLRKGTLYFVKPKLDKKVLWDSCFNGSSEMVSNIALAVVTFLYNIIMMEYLGENGVAAITIMLYAQFLLNAVFMGFSMGVAPVISFNYGSQNTIQIKKIFRYCITFIVASSIISYAVAALSAPLLIQLFVPKNSVVYNITIEKFYIFSINFLFAGINIFTSAMFTAFSNGRVSAIVSFMRTFVFITAGLIILPLIWGVEGVWYAMTIAEFLAMIMCIIYLAVFRKDYHYA</sequence>
<proteinExistence type="inferred from homology"/>
<dbReference type="Proteomes" id="UP001524478">
    <property type="component" value="Unassembled WGS sequence"/>
</dbReference>
<dbReference type="CDD" id="cd13143">
    <property type="entry name" value="MATE_MepA_like"/>
    <property type="match status" value="1"/>
</dbReference>
<dbReference type="InterPro" id="IPR051327">
    <property type="entry name" value="MATE_MepA_subfamily"/>
</dbReference>
<dbReference type="InterPro" id="IPR045070">
    <property type="entry name" value="MATE_MepA-like"/>
</dbReference>
<dbReference type="NCBIfam" id="TIGR00797">
    <property type="entry name" value="matE"/>
    <property type="match status" value="1"/>
</dbReference>
<feature type="transmembrane region" description="Helical" evidence="10">
    <location>
        <begin position="92"/>
        <end position="114"/>
    </location>
</feature>
<keyword evidence="6 10" id="KW-0812">Transmembrane</keyword>
<keyword evidence="7 10" id="KW-1133">Transmembrane helix</keyword>
<feature type="transmembrane region" description="Helical" evidence="10">
    <location>
        <begin position="387"/>
        <end position="409"/>
    </location>
</feature>
<feature type="transmembrane region" description="Helical" evidence="10">
    <location>
        <begin position="312"/>
        <end position="337"/>
    </location>
</feature>
<evidence type="ECO:0000256" key="2">
    <source>
        <dbReference type="ARBA" id="ARBA00008417"/>
    </source>
</evidence>
<dbReference type="PANTHER" id="PTHR43823">
    <property type="entry name" value="SPORULATION PROTEIN YKVU"/>
    <property type="match status" value="1"/>
</dbReference>
<feature type="transmembrane region" description="Helical" evidence="10">
    <location>
        <begin position="53"/>
        <end position="71"/>
    </location>
</feature>
<evidence type="ECO:0000256" key="5">
    <source>
        <dbReference type="ARBA" id="ARBA00022475"/>
    </source>
</evidence>
<feature type="transmembrane region" description="Helical" evidence="10">
    <location>
        <begin position="163"/>
        <end position="183"/>
    </location>
</feature>
<keyword evidence="12" id="KW-1185">Reference proteome</keyword>
<evidence type="ECO:0000256" key="9">
    <source>
        <dbReference type="ARBA" id="ARBA00023251"/>
    </source>
</evidence>
<keyword evidence="8 10" id="KW-0472">Membrane</keyword>
<evidence type="ECO:0000256" key="7">
    <source>
        <dbReference type="ARBA" id="ARBA00022989"/>
    </source>
</evidence>
<evidence type="ECO:0000313" key="11">
    <source>
        <dbReference type="EMBL" id="MCQ4921962.1"/>
    </source>
</evidence>
<dbReference type="InterPro" id="IPR002528">
    <property type="entry name" value="MATE_fam"/>
</dbReference>
<organism evidence="11 12">
    <name type="scientific">Tissierella carlieri</name>
    <dbReference type="NCBI Taxonomy" id="689904"/>
    <lineage>
        <taxon>Bacteria</taxon>
        <taxon>Bacillati</taxon>
        <taxon>Bacillota</taxon>
        <taxon>Tissierellia</taxon>
        <taxon>Tissierellales</taxon>
        <taxon>Tissierellaceae</taxon>
        <taxon>Tissierella</taxon>
    </lineage>
</organism>
<dbReference type="Pfam" id="PF01554">
    <property type="entry name" value="MatE"/>
    <property type="match status" value="2"/>
</dbReference>
<dbReference type="PIRSF" id="PIRSF006603">
    <property type="entry name" value="DinF"/>
    <property type="match status" value="1"/>
</dbReference>
<keyword evidence="5" id="KW-1003">Cell membrane</keyword>
<feature type="transmembrane region" description="Helical" evidence="10">
    <location>
        <begin position="134"/>
        <end position="156"/>
    </location>
</feature>
<comment type="subcellular location">
    <subcellularLocation>
        <location evidence="1">Cell membrane</location>
        <topology evidence="1">Multi-pass membrane protein</topology>
    </subcellularLocation>
</comment>
<accession>A0ABT1S7G4</accession>
<evidence type="ECO:0000313" key="12">
    <source>
        <dbReference type="Proteomes" id="UP001524478"/>
    </source>
</evidence>
<comment type="caution">
    <text evidence="11">The sequence shown here is derived from an EMBL/GenBank/DDBJ whole genome shotgun (WGS) entry which is preliminary data.</text>
</comment>